<protein>
    <submittedName>
        <fullName evidence="1">Putative ovule protein</fullName>
    </submittedName>
</protein>
<reference evidence="1" key="1">
    <citation type="submission" date="2015-12" db="EMBL/GenBank/DDBJ databases">
        <title>Gene expression during late stages of embryo sac development: a critical building block for successful pollen-pistil interactions.</title>
        <authorList>
            <person name="Liu Y."/>
            <person name="Joly V."/>
            <person name="Sabar M."/>
            <person name="Matton D.P."/>
        </authorList>
    </citation>
    <scope>NUCLEOTIDE SEQUENCE</scope>
</reference>
<sequence>MSESLDEHFILLLLSLEYNLGIYGFYKIIKLNAICCFYPKLRGLFTFRCCTRANFSKNTLLLENPTCTR</sequence>
<dbReference type="AlphaFoldDB" id="A0A0V0H4Q4"/>
<organism evidence="1">
    <name type="scientific">Solanum chacoense</name>
    <name type="common">Chaco potato</name>
    <dbReference type="NCBI Taxonomy" id="4108"/>
    <lineage>
        <taxon>Eukaryota</taxon>
        <taxon>Viridiplantae</taxon>
        <taxon>Streptophyta</taxon>
        <taxon>Embryophyta</taxon>
        <taxon>Tracheophyta</taxon>
        <taxon>Spermatophyta</taxon>
        <taxon>Magnoliopsida</taxon>
        <taxon>eudicotyledons</taxon>
        <taxon>Gunneridae</taxon>
        <taxon>Pentapetalae</taxon>
        <taxon>asterids</taxon>
        <taxon>lamiids</taxon>
        <taxon>Solanales</taxon>
        <taxon>Solanaceae</taxon>
        <taxon>Solanoideae</taxon>
        <taxon>Solaneae</taxon>
        <taxon>Solanum</taxon>
    </lineage>
</organism>
<proteinExistence type="predicted"/>
<dbReference type="EMBL" id="GEDG01026429">
    <property type="protein sequence ID" value="JAP14534.1"/>
    <property type="molecule type" value="Transcribed_RNA"/>
</dbReference>
<name>A0A0V0H4Q4_SOLCH</name>
<evidence type="ECO:0000313" key="1">
    <source>
        <dbReference type="EMBL" id="JAP14534.1"/>
    </source>
</evidence>
<accession>A0A0V0H4Q4</accession>